<dbReference type="RefSeq" id="WP_230000969.1">
    <property type="nucleotide sequence ID" value="NZ_JAJJMN010000002.1"/>
</dbReference>
<proteinExistence type="predicted"/>
<comment type="caution">
    <text evidence="1">The sequence shown here is derived from an EMBL/GenBank/DDBJ whole genome shotgun (WGS) entry which is preliminary data.</text>
</comment>
<evidence type="ECO:0000313" key="2">
    <source>
        <dbReference type="Proteomes" id="UP001430700"/>
    </source>
</evidence>
<sequence>MIKEILIYKEVVNEIYELIDKSTYKKNYAIEKVGISRSIFYRKLKTKSFTPDEILEIAKILCPDEFYMLEFIKEIEQAKNDINAGRIITHDKMLQKIKERNDKFLKDV</sequence>
<keyword evidence="2" id="KW-1185">Reference proteome</keyword>
<evidence type="ECO:0000313" key="1">
    <source>
        <dbReference type="EMBL" id="MCC9020017.1"/>
    </source>
</evidence>
<gene>
    <name evidence="1" type="ORF">LNQ34_19805</name>
</gene>
<dbReference type="Proteomes" id="UP001430700">
    <property type="component" value="Unassembled WGS sequence"/>
</dbReference>
<evidence type="ECO:0008006" key="3">
    <source>
        <dbReference type="Google" id="ProtNLM"/>
    </source>
</evidence>
<protein>
    <recommendedName>
        <fullName evidence="3">XRE family transcriptional regulator</fullName>
    </recommendedName>
</protein>
<organism evidence="1 2">
    <name type="scientific">Flavobacterium lipolyticum</name>
    <dbReference type="NCBI Taxonomy" id="2893754"/>
    <lineage>
        <taxon>Bacteria</taxon>
        <taxon>Pseudomonadati</taxon>
        <taxon>Bacteroidota</taxon>
        <taxon>Flavobacteriia</taxon>
        <taxon>Flavobacteriales</taxon>
        <taxon>Flavobacteriaceae</taxon>
        <taxon>Flavobacterium</taxon>
    </lineage>
</organism>
<name>A0ABS8M5B7_9FLAO</name>
<reference evidence="1" key="1">
    <citation type="submission" date="2021-11" db="EMBL/GenBank/DDBJ databases">
        <title>Description of novel Flavobacterium species.</title>
        <authorList>
            <person name="Saticioglu I.B."/>
            <person name="Ay H."/>
            <person name="Altun S."/>
            <person name="Duman M."/>
        </authorList>
    </citation>
    <scope>NUCLEOTIDE SEQUENCE</scope>
    <source>
        <strain evidence="1">F-126</strain>
    </source>
</reference>
<dbReference type="EMBL" id="JAJJMN010000002">
    <property type="protein sequence ID" value="MCC9020017.1"/>
    <property type="molecule type" value="Genomic_DNA"/>
</dbReference>
<accession>A0ABS8M5B7</accession>